<keyword evidence="6 8" id="KW-0472">Membrane</keyword>
<comment type="similarity">
    <text evidence="2">Belongs to the DoxX family.</text>
</comment>
<dbReference type="InterPro" id="IPR032808">
    <property type="entry name" value="DoxX"/>
</dbReference>
<dbReference type="EMBL" id="CP011546">
    <property type="protein sequence ID" value="AKK10939.1"/>
    <property type="molecule type" value="Genomic_DNA"/>
</dbReference>
<dbReference type="InterPro" id="IPR051907">
    <property type="entry name" value="DoxX-like_oxidoreductase"/>
</dbReference>
<evidence type="ECO:0000256" key="1">
    <source>
        <dbReference type="ARBA" id="ARBA00004651"/>
    </source>
</evidence>
<feature type="transmembrane region" description="Helical" evidence="8">
    <location>
        <begin position="163"/>
        <end position="183"/>
    </location>
</feature>
<dbReference type="GO" id="GO:0005886">
    <property type="term" value="C:plasma membrane"/>
    <property type="evidence" value="ECO:0007669"/>
    <property type="project" value="UniProtKB-SubCell"/>
</dbReference>
<reference evidence="10" key="2">
    <citation type="submission" date="2015-05" db="EMBL/GenBank/DDBJ databases">
        <title>Complete genome sequence of Corynebacterium uterequi DSM 45634, isolated from the uterus of a maiden mare.</title>
        <authorList>
            <person name="Ruckert C."/>
            <person name="Albersmeier A."/>
            <person name="Winkler A."/>
            <person name="Tauch A."/>
        </authorList>
    </citation>
    <scope>NUCLEOTIDE SEQUENCE [LARGE SCALE GENOMIC DNA]</scope>
    <source>
        <strain evidence="10">DSM 45634</strain>
    </source>
</reference>
<name>A0A0G3HCB4_9CORY</name>
<sequence>MSENPQRPDRADDLGPIVPTYDETSTRIYDRVGRAAPQEIKPTDAAEAETTVFAAPTYVLDDPIEAEPAQLDRYEARDSREDGADARRGTIDFGLLLLRVLLGGWLVLAALTTFFRLDGGQGLQGLEEELSFLPAAHIMAIAVPTTQLAAGLFLIFGLLTPVAAALALVVNAVYGAIQVLSIGEWHNPLAMGEASLFWFAMVGLSVVVLFTGPGLYSLDFGRGWARRPLASSWVFFFIAAVIIGLAYWFGARPLAV</sequence>
<evidence type="ECO:0000256" key="2">
    <source>
        <dbReference type="ARBA" id="ARBA00006679"/>
    </source>
</evidence>
<organism evidence="9 10">
    <name type="scientific">Corynebacterium uterequi</name>
    <dbReference type="NCBI Taxonomy" id="1072256"/>
    <lineage>
        <taxon>Bacteria</taxon>
        <taxon>Bacillati</taxon>
        <taxon>Actinomycetota</taxon>
        <taxon>Actinomycetes</taxon>
        <taxon>Mycobacteriales</taxon>
        <taxon>Corynebacteriaceae</taxon>
        <taxon>Corynebacterium</taxon>
    </lineage>
</organism>
<keyword evidence="10" id="KW-1185">Reference proteome</keyword>
<dbReference type="RefSeq" id="WP_047259429.1">
    <property type="nucleotide sequence ID" value="NZ_CP011546.1"/>
</dbReference>
<feature type="transmembrane region" description="Helical" evidence="8">
    <location>
        <begin position="230"/>
        <end position="250"/>
    </location>
</feature>
<evidence type="ECO:0000256" key="6">
    <source>
        <dbReference type="ARBA" id="ARBA00023136"/>
    </source>
</evidence>
<feature type="region of interest" description="Disordered" evidence="7">
    <location>
        <begin position="1"/>
        <end position="20"/>
    </location>
</feature>
<dbReference type="STRING" id="1072256.CUTER_04670"/>
<dbReference type="PATRIC" id="fig|1072256.5.peg.928"/>
<keyword evidence="3" id="KW-1003">Cell membrane</keyword>
<feature type="compositionally biased region" description="Basic and acidic residues" evidence="7">
    <location>
        <begin position="1"/>
        <end position="13"/>
    </location>
</feature>
<dbReference type="Pfam" id="PF07681">
    <property type="entry name" value="DoxX"/>
    <property type="match status" value="1"/>
</dbReference>
<dbReference type="KEGG" id="cut:CUTER_04670"/>
<evidence type="ECO:0000313" key="10">
    <source>
        <dbReference type="Proteomes" id="UP000035548"/>
    </source>
</evidence>
<evidence type="ECO:0000313" key="9">
    <source>
        <dbReference type="EMBL" id="AKK10939.1"/>
    </source>
</evidence>
<reference evidence="9 10" key="1">
    <citation type="journal article" date="2015" name="Genome Announc.">
        <title>Virulence Factor Genes Detected in the Complete Genome Sequence of Corynebacterium uterequi DSM 45634, Isolated from the Uterus of a Maiden Mare.</title>
        <authorList>
            <person name="Ruckert C."/>
            <person name="Kriete M."/>
            <person name="Jaenicke S."/>
            <person name="Winkler A."/>
            <person name="Tauch A."/>
        </authorList>
    </citation>
    <scope>NUCLEOTIDE SEQUENCE [LARGE SCALE GENOMIC DNA]</scope>
    <source>
        <strain evidence="9 10">DSM 45634</strain>
    </source>
</reference>
<keyword evidence="4 8" id="KW-0812">Transmembrane</keyword>
<comment type="subcellular location">
    <subcellularLocation>
        <location evidence="1">Cell membrane</location>
        <topology evidence="1">Multi-pass membrane protein</topology>
    </subcellularLocation>
</comment>
<evidence type="ECO:0000256" key="4">
    <source>
        <dbReference type="ARBA" id="ARBA00022692"/>
    </source>
</evidence>
<proteinExistence type="inferred from homology"/>
<feature type="transmembrane region" description="Helical" evidence="8">
    <location>
        <begin position="96"/>
        <end position="115"/>
    </location>
</feature>
<dbReference type="AlphaFoldDB" id="A0A0G3HCB4"/>
<feature type="transmembrane region" description="Helical" evidence="8">
    <location>
        <begin position="135"/>
        <end position="156"/>
    </location>
</feature>
<protein>
    <submittedName>
        <fullName evidence="9">Putative membrane protein</fullName>
    </submittedName>
</protein>
<evidence type="ECO:0000256" key="5">
    <source>
        <dbReference type="ARBA" id="ARBA00022989"/>
    </source>
</evidence>
<gene>
    <name evidence="9" type="ORF">CUTER_04670</name>
</gene>
<dbReference type="OrthoDB" id="346004at2"/>
<evidence type="ECO:0000256" key="3">
    <source>
        <dbReference type="ARBA" id="ARBA00022475"/>
    </source>
</evidence>
<feature type="transmembrane region" description="Helical" evidence="8">
    <location>
        <begin position="195"/>
        <end position="218"/>
    </location>
</feature>
<dbReference type="PANTHER" id="PTHR33452:SF1">
    <property type="entry name" value="INNER MEMBRANE PROTEIN YPHA-RELATED"/>
    <property type="match status" value="1"/>
</dbReference>
<accession>A0A0G3HCB4</accession>
<evidence type="ECO:0000256" key="7">
    <source>
        <dbReference type="SAM" id="MobiDB-lite"/>
    </source>
</evidence>
<dbReference type="Proteomes" id="UP000035548">
    <property type="component" value="Chromosome"/>
</dbReference>
<evidence type="ECO:0000256" key="8">
    <source>
        <dbReference type="SAM" id="Phobius"/>
    </source>
</evidence>
<dbReference type="PANTHER" id="PTHR33452">
    <property type="entry name" value="OXIDOREDUCTASE CATD-RELATED"/>
    <property type="match status" value="1"/>
</dbReference>
<keyword evidence="5 8" id="KW-1133">Transmembrane helix</keyword>